<dbReference type="Proteomes" id="UP001056937">
    <property type="component" value="Chromosome 1"/>
</dbReference>
<keyword evidence="2" id="KW-1185">Reference proteome</keyword>
<sequence>MSRASPRIAFLFLGETLLIPHLYPILEALALAAPALRVEAWTISSVHEGLIARWLDEAGIAARVRLRRAPGWRAYPHLVRGENPPLPAKLPVLARLAPRLLAADLVVCAEQTSLWLPRLLPFFRRRFIKTAHGAGSMSARDDARRRAAHVQLLPSAREKDTYLARGFAEDRLIVTGYAKSAFRGLARPSRLFADDRPVLVYAPHWQRHRSSWWAWGRAIVAALVAQGAWNVILAPHQRLIEKDPGLRAVLAEAARAPHVHADVDGFAMVDGSYMGAADLYLGDTSSQVLEFLVRPRPCVFLNPDRLDWRATDDHGFWACGEVIDRLDALPDALARAAALHPRYETAQRACVAASLGVTGPAAAEAAAQALIALIPR</sequence>
<reference evidence="1" key="1">
    <citation type="journal article" date="2022" name="Toxins">
        <title>Genomic Analysis of Sphingopyxis sp. USTB-05 for Biodegrading Cyanobacterial Hepatotoxins.</title>
        <authorList>
            <person name="Liu C."/>
            <person name="Xu Q."/>
            <person name="Zhao Z."/>
            <person name="Zhang H."/>
            <person name="Liu X."/>
            <person name="Yin C."/>
            <person name="Liu Y."/>
            <person name="Yan H."/>
        </authorList>
    </citation>
    <scope>NUCLEOTIDE SEQUENCE</scope>
    <source>
        <strain evidence="1">NBD5</strain>
    </source>
</reference>
<evidence type="ECO:0008006" key="3">
    <source>
        <dbReference type="Google" id="ProtNLM"/>
    </source>
</evidence>
<dbReference type="Gene3D" id="3.40.50.12580">
    <property type="match status" value="1"/>
</dbReference>
<name>A0ABY4X7Y7_9SPHN</name>
<evidence type="ECO:0000313" key="1">
    <source>
        <dbReference type="EMBL" id="USI73064.1"/>
    </source>
</evidence>
<organism evidence="1 2">
    <name type="scientific">Sphingomonas morindae</name>
    <dbReference type="NCBI Taxonomy" id="1541170"/>
    <lineage>
        <taxon>Bacteria</taxon>
        <taxon>Pseudomonadati</taxon>
        <taxon>Pseudomonadota</taxon>
        <taxon>Alphaproteobacteria</taxon>
        <taxon>Sphingomonadales</taxon>
        <taxon>Sphingomonadaceae</taxon>
        <taxon>Sphingomonas</taxon>
    </lineage>
</organism>
<gene>
    <name evidence="1" type="ORF">LHA26_00875</name>
</gene>
<dbReference type="SUPFAM" id="SSF53756">
    <property type="entry name" value="UDP-Glycosyltransferase/glycogen phosphorylase"/>
    <property type="match status" value="1"/>
</dbReference>
<dbReference type="InterPro" id="IPR043148">
    <property type="entry name" value="TagF_C"/>
</dbReference>
<proteinExistence type="predicted"/>
<protein>
    <recommendedName>
        <fullName evidence="3">Glycosyl transferase</fullName>
    </recommendedName>
</protein>
<accession>A0ABY4X7Y7</accession>
<evidence type="ECO:0000313" key="2">
    <source>
        <dbReference type="Proteomes" id="UP001056937"/>
    </source>
</evidence>
<dbReference type="RefSeq" id="WP_252166875.1">
    <property type="nucleotide sequence ID" value="NZ_CP084930.1"/>
</dbReference>
<dbReference type="EMBL" id="CP084930">
    <property type="protein sequence ID" value="USI73064.1"/>
    <property type="molecule type" value="Genomic_DNA"/>
</dbReference>